<gene>
    <name evidence="1" type="ORF">M9458_023290</name>
</gene>
<evidence type="ECO:0000313" key="1">
    <source>
        <dbReference type="EMBL" id="KAL0180884.1"/>
    </source>
</evidence>
<feature type="non-terminal residue" evidence="1">
    <location>
        <position position="1"/>
    </location>
</feature>
<sequence length="58" mass="6813">VQLFLQESWLNTLCTGISSSLQESRDWYNLSVSNWHIYSMSKLCRLMALIRSMQQDSL</sequence>
<feature type="non-terminal residue" evidence="1">
    <location>
        <position position="58"/>
    </location>
</feature>
<organism evidence="1 2">
    <name type="scientific">Cirrhinus mrigala</name>
    <name type="common">Mrigala</name>
    <dbReference type="NCBI Taxonomy" id="683832"/>
    <lineage>
        <taxon>Eukaryota</taxon>
        <taxon>Metazoa</taxon>
        <taxon>Chordata</taxon>
        <taxon>Craniata</taxon>
        <taxon>Vertebrata</taxon>
        <taxon>Euteleostomi</taxon>
        <taxon>Actinopterygii</taxon>
        <taxon>Neopterygii</taxon>
        <taxon>Teleostei</taxon>
        <taxon>Ostariophysi</taxon>
        <taxon>Cypriniformes</taxon>
        <taxon>Cyprinidae</taxon>
        <taxon>Labeoninae</taxon>
        <taxon>Labeonini</taxon>
        <taxon>Cirrhinus</taxon>
    </lineage>
</organism>
<accession>A0ABD0Q3T7</accession>
<dbReference type="Proteomes" id="UP001529510">
    <property type="component" value="Unassembled WGS sequence"/>
</dbReference>
<evidence type="ECO:0000313" key="2">
    <source>
        <dbReference type="Proteomes" id="UP001529510"/>
    </source>
</evidence>
<protein>
    <submittedName>
        <fullName evidence="1">Uncharacterized protein</fullName>
    </submittedName>
</protein>
<dbReference type="EMBL" id="JAMKFB020000011">
    <property type="protein sequence ID" value="KAL0180884.1"/>
    <property type="molecule type" value="Genomic_DNA"/>
</dbReference>
<name>A0ABD0Q3T7_CIRMR</name>
<reference evidence="1 2" key="1">
    <citation type="submission" date="2024-05" db="EMBL/GenBank/DDBJ databases">
        <title>Genome sequencing and assembly of Indian major carp, Cirrhinus mrigala (Hamilton, 1822).</title>
        <authorList>
            <person name="Mohindra V."/>
            <person name="Chowdhury L.M."/>
            <person name="Lal K."/>
            <person name="Jena J.K."/>
        </authorList>
    </citation>
    <scope>NUCLEOTIDE SEQUENCE [LARGE SCALE GENOMIC DNA]</scope>
    <source>
        <strain evidence="1">CM1030</strain>
        <tissue evidence="1">Blood</tissue>
    </source>
</reference>
<comment type="caution">
    <text evidence="1">The sequence shown here is derived from an EMBL/GenBank/DDBJ whole genome shotgun (WGS) entry which is preliminary data.</text>
</comment>
<proteinExistence type="predicted"/>
<keyword evidence="2" id="KW-1185">Reference proteome</keyword>
<dbReference type="AlphaFoldDB" id="A0ABD0Q3T7"/>